<protein>
    <submittedName>
        <fullName evidence="2">Uncharacterized protein</fullName>
    </submittedName>
</protein>
<dbReference type="RefSeq" id="WP_146215961.1">
    <property type="nucleotide sequence ID" value="NZ_LNQU01000023.1"/>
</dbReference>
<accession>A0A318JKI8</accession>
<evidence type="ECO:0000313" key="3">
    <source>
        <dbReference type="Proteomes" id="UP000248395"/>
    </source>
</evidence>
<dbReference type="OrthoDB" id="8592856at2"/>
<reference evidence="2 3" key="1">
    <citation type="submission" date="2018-05" db="EMBL/GenBank/DDBJ databases">
        <title>Genomic Encyclopedia of Type Strains, Phase IV (KMG-IV): sequencing the most valuable type-strain genomes for metagenomic binning, comparative biology and taxonomic classification.</title>
        <authorList>
            <person name="Goeker M."/>
        </authorList>
    </citation>
    <scope>NUCLEOTIDE SEQUENCE [LARGE SCALE GENOMIC DNA]</scope>
    <source>
        <strain evidence="2 3">DSM 25134</strain>
    </source>
</reference>
<gene>
    <name evidence="2" type="ORF">DFR38_108148</name>
</gene>
<organism evidence="2 3">
    <name type="scientific">Aquitalea magnusonii</name>
    <dbReference type="NCBI Taxonomy" id="332411"/>
    <lineage>
        <taxon>Bacteria</taxon>
        <taxon>Pseudomonadati</taxon>
        <taxon>Pseudomonadota</taxon>
        <taxon>Betaproteobacteria</taxon>
        <taxon>Neisseriales</taxon>
        <taxon>Chromobacteriaceae</taxon>
        <taxon>Aquitalea</taxon>
    </lineage>
</organism>
<name>A0A318JKI8_9NEIS</name>
<sequence>MARLWMNGVGMACALTASALYATPLTPGQHNLLQGFLMRSCIKRTPASDGVAEHSDAQVQKYCQCASEHLANTFTSEEVMGVLTGQIRKDDPRGKKRLAEASAACSHHLDASGAE</sequence>
<evidence type="ECO:0000256" key="1">
    <source>
        <dbReference type="SAM" id="SignalP"/>
    </source>
</evidence>
<dbReference type="EMBL" id="QJKC01000008">
    <property type="protein sequence ID" value="PXX48056.1"/>
    <property type="molecule type" value="Genomic_DNA"/>
</dbReference>
<feature type="chain" id="PRO_5016281494" evidence="1">
    <location>
        <begin position="23"/>
        <end position="115"/>
    </location>
</feature>
<comment type="caution">
    <text evidence="2">The sequence shown here is derived from an EMBL/GenBank/DDBJ whole genome shotgun (WGS) entry which is preliminary data.</text>
</comment>
<feature type="signal peptide" evidence="1">
    <location>
        <begin position="1"/>
        <end position="22"/>
    </location>
</feature>
<evidence type="ECO:0000313" key="2">
    <source>
        <dbReference type="EMBL" id="PXX48056.1"/>
    </source>
</evidence>
<dbReference type="AlphaFoldDB" id="A0A318JKI8"/>
<proteinExistence type="predicted"/>
<keyword evidence="1" id="KW-0732">Signal</keyword>
<keyword evidence="3" id="KW-1185">Reference proteome</keyword>
<dbReference type="Proteomes" id="UP000248395">
    <property type="component" value="Unassembled WGS sequence"/>
</dbReference>